<dbReference type="EC" id="2.8.2.-" evidence="4"/>
<dbReference type="InterPro" id="IPR000863">
    <property type="entry name" value="Sulfotransferase_dom"/>
</dbReference>
<keyword evidence="2" id="KW-0325">Glycoprotein</keyword>
<gene>
    <name evidence="4" type="ORF">ACFSB2_05505</name>
</gene>
<organism evidence="4 5">
    <name type="scientific">Alicyclobacillus fodiniaquatilis</name>
    <dbReference type="NCBI Taxonomy" id="1661150"/>
    <lineage>
        <taxon>Bacteria</taxon>
        <taxon>Bacillati</taxon>
        <taxon>Bacillota</taxon>
        <taxon>Bacilli</taxon>
        <taxon>Bacillales</taxon>
        <taxon>Alicyclobacillaceae</taxon>
        <taxon>Alicyclobacillus</taxon>
    </lineage>
</organism>
<dbReference type="RefSeq" id="WP_377941973.1">
    <property type="nucleotide sequence ID" value="NZ_JBHUCX010000018.1"/>
</dbReference>
<evidence type="ECO:0000313" key="4">
    <source>
        <dbReference type="EMBL" id="MFD1674168.1"/>
    </source>
</evidence>
<name>A0ABW4JFR1_9BACL</name>
<dbReference type="Pfam" id="PF00685">
    <property type="entry name" value="Sulfotransfer_1"/>
    <property type="match status" value="1"/>
</dbReference>
<evidence type="ECO:0000256" key="1">
    <source>
        <dbReference type="ARBA" id="ARBA00022679"/>
    </source>
</evidence>
<evidence type="ECO:0000256" key="2">
    <source>
        <dbReference type="ARBA" id="ARBA00023180"/>
    </source>
</evidence>
<dbReference type="InterPro" id="IPR037359">
    <property type="entry name" value="NST/OST"/>
</dbReference>
<reference evidence="5" key="1">
    <citation type="journal article" date="2019" name="Int. J. Syst. Evol. Microbiol.">
        <title>The Global Catalogue of Microorganisms (GCM) 10K type strain sequencing project: providing services to taxonomists for standard genome sequencing and annotation.</title>
        <authorList>
            <consortium name="The Broad Institute Genomics Platform"/>
            <consortium name="The Broad Institute Genome Sequencing Center for Infectious Disease"/>
            <person name="Wu L."/>
            <person name="Ma J."/>
        </authorList>
    </citation>
    <scope>NUCLEOTIDE SEQUENCE [LARGE SCALE GENOMIC DNA]</scope>
    <source>
        <strain evidence="5">CGMCC 1.12286</strain>
    </source>
</reference>
<comment type="caution">
    <text evidence="4">The sequence shown here is derived from an EMBL/GenBank/DDBJ whole genome shotgun (WGS) entry which is preliminary data.</text>
</comment>
<evidence type="ECO:0000259" key="3">
    <source>
        <dbReference type="Pfam" id="PF00685"/>
    </source>
</evidence>
<evidence type="ECO:0000313" key="5">
    <source>
        <dbReference type="Proteomes" id="UP001597079"/>
    </source>
</evidence>
<accession>A0ABW4JFR1</accession>
<dbReference type="InterPro" id="IPR027417">
    <property type="entry name" value="P-loop_NTPase"/>
</dbReference>
<keyword evidence="1 4" id="KW-0808">Transferase</keyword>
<proteinExistence type="predicted"/>
<dbReference type="PANTHER" id="PTHR10605">
    <property type="entry name" value="HEPARAN SULFATE SULFOTRANSFERASE"/>
    <property type="match status" value="1"/>
</dbReference>
<protein>
    <submittedName>
        <fullName evidence="4">Sulfotransferase family protein</fullName>
        <ecNumber evidence="4">2.8.2.-</ecNumber>
    </submittedName>
</protein>
<sequence length="305" mass="35231">MTTGTLPNFLVIGAAKSGTTALHHYLRQHPEVFMPQLKETNFFAFEGQKVNFAGPGDNEYINSFSVTERSKYHALFSTVENQTAIGEASPLYLYSDVAPHRIKSDVPNVKMICVLRNPIERAFSHYLHFLRDGRESLSFEQALAQEHQRRSMNWEWAWNYVDVGFYAAQLTRYYHLFSPNQIKVYLYEDLQSRPGEIIADMFEFIGVDPAFVPDMSVRPNRSGVPNSRFLRFFLFQSSVLKSMVKPLVPKKSRSAIRKAILSRDFGKPEMGEEVRQMLTRTFKDDIQQLEHLLGRDLNHWLVNGV</sequence>
<dbReference type="Gene3D" id="3.40.50.300">
    <property type="entry name" value="P-loop containing nucleotide triphosphate hydrolases"/>
    <property type="match status" value="1"/>
</dbReference>
<keyword evidence="5" id="KW-1185">Reference proteome</keyword>
<dbReference type="PANTHER" id="PTHR10605:SF56">
    <property type="entry name" value="BIFUNCTIONAL HEPARAN SULFATE N-DEACETYLASE_N-SULFOTRANSFERASE"/>
    <property type="match status" value="1"/>
</dbReference>
<dbReference type="GO" id="GO:0016740">
    <property type="term" value="F:transferase activity"/>
    <property type="evidence" value="ECO:0007669"/>
    <property type="project" value="UniProtKB-KW"/>
</dbReference>
<dbReference type="EMBL" id="JBHUCX010000018">
    <property type="protein sequence ID" value="MFD1674168.1"/>
    <property type="molecule type" value="Genomic_DNA"/>
</dbReference>
<dbReference type="Proteomes" id="UP001597079">
    <property type="component" value="Unassembled WGS sequence"/>
</dbReference>
<feature type="domain" description="Sulfotransferase" evidence="3">
    <location>
        <begin position="7"/>
        <end position="214"/>
    </location>
</feature>
<dbReference type="SUPFAM" id="SSF52540">
    <property type="entry name" value="P-loop containing nucleoside triphosphate hydrolases"/>
    <property type="match status" value="1"/>
</dbReference>